<evidence type="ECO:0000256" key="4">
    <source>
        <dbReference type="ARBA" id="ARBA00023004"/>
    </source>
</evidence>
<evidence type="ECO:0000256" key="5">
    <source>
        <dbReference type="ARBA" id="ARBA00023014"/>
    </source>
</evidence>
<keyword evidence="5" id="KW-0411">Iron-sulfur</keyword>
<dbReference type="Proteomes" id="UP000318509">
    <property type="component" value="Unassembled WGS sequence"/>
</dbReference>
<evidence type="ECO:0000313" key="6">
    <source>
        <dbReference type="EMBL" id="TMI88615.1"/>
    </source>
</evidence>
<dbReference type="Gene3D" id="3.50.50.60">
    <property type="entry name" value="FAD/NAD(P)-binding domain"/>
    <property type="match status" value="1"/>
</dbReference>
<keyword evidence="1" id="KW-0004">4Fe-4S</keyword>
<dbReference type="SUPFAM" id="SSF51905">
    <property type="entry name" value="FAD/NAD(P)-binding domain"/>
    <property type="match status" value="1"/>
</dbReference>
<gene>
    <name evidence="6" type="ORF">E6H00_11940</name>
</gene>
<evidence type="ECO:0000256" key="2">
    <source>
        <dbReference type="ARBA" id="ARBA00022723"/>
    </source>
</evidence>
<dbReference type="InterPro" id="IPR036188">
    <property type="entry name" value="FAD/NAD-bd_sf"/>
</dbReference>
<keyword evidence="2" id="KW-0479">Metal-binding</keyword>
<evidence type="ECO:0000256" key="1">
    <source>
        <dbReference type="ARBA" id="ARBA00022485"/>
    </source>
</evidence>
<dbReference type="GO" id="GO:0016491">
    <property type="term" value="F:oxidoreductase activity"/>
    <property type="evidence" value="ECO:0007669"/>
    <property type="project" value="UniProtKB-KW"/>
</dbReference>
<dbReference type="EMBL" id="VBAK01000137">
    <property type="protein sequence ID" value="TMI88615.1"/>
    <property type="molecule type" value="Genomic_DNA"/>
</dbReference>
<evidence type="ECO:0000256" key="3">
    <source>
        <dbReference type="ARBA" id="ARBA00023002"/>
    </source>
</evidence>
<evidence type="ECO:0000313" key="7">
    <source>
        <dbReference type="Proteomes" id="UP000318509"/>
    </source>
</evidence>
<dbReference type="Pfam" id="PF12831">
    <property type="entry name" value="FAD_oxidored"/>
    <property type="match status" value="1"/>
</dbReference>
<organism evidence="6 7">
    <name type="scientific">Candidatus Segetimicrobium genomatis</name>
    <dbReference type="NCBI Taxonomy" id="2569760"/>
    <lineage>
        <taxon>Bacteria</taxon>
        <taxon>Bacillati</taxon>
        <taxon>Candidatus Sysuimicrobiota</taxon>
        <taxon>Candidatus Sysuimicrobiia</taxon>
        <taxon>Candidatus Sysuimicrobiales</taxon>
        <taxon>Candidatus Segetimicrobiaceae</taxon>
        <taxon>Candidatus Segetimicrobium</taxon>
    </lineage>
</organism>
<keyword evidence="3" id="KW-0560">Oxidoreductase</keyword>
<reference evidence="6 7" key="1">
    <citation type="journal article" date="2019" name="Nat. Microbiol.">
        <title>Mediterranean grassland soil C-N compound turnover is dependent on rainfall and depth, and is mediated by genomically divergent microorganisms.</title>
        <authorList>
            <person name="Diamond S."/>
            <person name="Andeer P.F."/>
            <person name="Li Z."/>
            <person name="Crits-Christoph A."/>
            <person name="Burstein D."/>
            <person name="Anantharaman K."/>
            <person name="Lane K.R."/>
            <person name="Thomas B.C."/>
            <person name="Pan C."/>
            <person name="Northen T.R."/>
            <person name="Banfield J.F."/>
        </authorList>
    </citation>
    <scope>NUCLEOTIDE SEQUENCE [LARGE SCALE GENOMIC DNA]</scope>
    <source>
        <strain evidence="6">NP_3</strain>
    </source>
</reference>
<dbReference type="GO" id="GO:0051539">
    <property type="term" value="F:4 iron, 4 sulfur cluster binding"/>
    <property type="evidence" value="ECO:0007669"/>
    <property type="project" value="UniProtKB-KW"/>
</dbReference>
<sequence length="483" mass="50715">MRTRAEADVVVCGGGTAGAIAAIAAARTGARTLLVDQYGRVGGMASTGMSFLGVSDAGGRRALGGIGAEMFERLQTLGAAFADRPDKQVGSVTVADPLALQHVLLTMLVEAGVRFLLHTVCADALVEERRVRGLVLANKAGIELLPARAIVDATGDGDVAARAGARFVLGRGRDGVMQPATRIFRVAGVDIETMFAYLRAHPEEMDLPERWDGSGYTAEDLRTTSVVMDAFPSLVARSRAAGELTVPRDRIGVETGPVPGVVTINATRVHGVDGTDPDAVSRAEIETQRQMFEVFWFLRRRVPGFERAWLLDSAYQLGVRETRHILGGYTLTLDDVLSGRDFPDTVARGAYPVDLHDVHAGAEVLGTTVGGGGVTLRRIERAYGIPFRCLVPAEIDGVVVAGRAISASHEAAGSVRGQAVCMATGHAAGTIAALSCREGVAPRRVDIAAVHHALTEQRAVLFYEPGGPASPQGAASLGSPTAL</sequence>
<proteinExistence type="predicted"/>
<dbReference type="GO" id="GO:0046872">
    <property type="term" value="F:metal ion binding"/>
    <property type="evidence" value="ECO:0007669"/>
    <property type="project" value="UniProtKB-KW"/>
</dbReference>
<name>A0A537JYL9_9BACT</name>
<accession>A0A537JYL9</accession>
<protein>
    <submittedName>
        <fullName evidence="6">FAD-dependent oxidoreductase</fullName>
    </submittedName>
</protein>
<dbReference type="PANTHER" id="PTHR43498:SF1">
    <property type="entry name" value="COB--COM HETERODISULFIDE REDUCTASE IRON-SULFUR SUBUNIT A"/>
    <property type="match status" value="1"/>
</dbReference>
<dbReference type="PANTHER" id="PTHR43498">
    <property type="entry name" value="FERREDOXIN:COB-COM HETERODISULFIDE REDUCTASE SUBUNIT A"/>
    <property type="match status" value="1"/>
</dbReference>
<dbReference type="InterPro" id="IPR039650">
    <property type="entry name" value="HdrA-like"/>
</dbReference>
<keyword evidence="4" id="KW-0408">Iron</keyword>
<comment type="caution">
    <text evidence="6">The sequence shown here is derived from an EMBL/GenBank/DDBJ whole genome shotgun (WGS) entry which is preliminary data.</text>
</comment>
<dbReference type="AlphaFoldDB" id="A0A537JYL9"/>